<feature type="region of interest" description="Disordered" evidence="1">
    <location>
        <begin position="102"/>
        <end position="132"/>
    </location>
</feature>
<reference evidence="2 3" key="1">
    <citation type="submission" date="2021-06" db="EMBL/GenBank/DDBJ databases">
        <authorList>
            <person name="Kallberg Y."/>
            <person name="Tangrot J."/>
            <person name="Rosling A."/>
        </authorList>
    </citation>
    <scope>NUCLEOTIDE SEQUENCE [LARGE SCALE GENOMIC DNA]</scope>
    <source>
        <strain evidence="2 3">120-4 pot B 10/14</strain>
    </source>
</reference>
<dbReference type="EMBL" id="CAJVQB010085885">
    <property type="protein sequence ID" value="CAG8847013.1"/>
    <property type="molecule type" value="Genomic_DNA"/>
</dbReference>
<keyword evidence="3" id="KW-1185">Reference proteome</keyword>
<feature type="non-terminal residue" evidence="2">
    <location>
        <position position="1"/>
    </location>
</feature>
<feature type="non-terminal residue" evidence="2">
    <location>
        <position position="204"/>
    </location>
</feature>
<evidence type="ECO:0000313" key="2">
    <source>
        <dbReference type="EMBL" id="CAG8847013.1"/>
    </source>
</evidence>
<organism evidence="2 3">
    <name type="scientific">Gigaspora margarita</name>
    <dbReference type="NCBI Taxonomy" id="4874"/>
    <lineage>
        <taxon>Eukaryota</taxon>
        <taxon>Fungi</taxon>
        <taxon>Fungi incertae sedis</taxon>
        <taxon>Mucoromycota</taxon>
        <taxon>Glomeromycotina</taxon>
        <taxon>Glomeromycetes</taxon>
        <taxon>Diversisporales</taxon>
        <taxon>Gigasporaceae</taxon>
        <taxon>Gigaspora</taxon>
    </lineage>
</organism>
<accession>A0ABN7X5D3</accession>
<evidence type="ECO:0000256" key="1">
    <source>
        <dbReference type="SAM" id="MobiDB-lite"/>
    </source>
</evidence>
<protein>
    <submittedName>
        <fullName evidence="2">8132_t:CDS:1</fullName>
    </submittedName>
</protein>
<comment type="caution">
    <text evidence="2">The sequence shown here is derived from an EMBL/GenBank/DDBJ whole genome shotgun (WGS) entry which is preliminary data.</text>
</comment>
<name>A0ABN7X5D3_GIGMA</name>
<gene>
    <name evidence="2" type="ORF">GMARGA_LOCUS38449</name>
</gene>
<evidence type="ECO:0000313" key="3">
    <source>
        <dbReference type="Proteomes" id="UP000789901"/>
    </source>
</evidence>
<dbReference type="Proteomes" id="UP000789901">
    <property type="component" value="Unassembled WGS sequence"/>
</dbReference>
<sequence length="204" mass="22205">ASLARSARINTSTSTNVAGNNTTIGSKSNIGIGTSSNAIDIESCGEYESDNLSLVDSKVDSEVDYDTEGDGYFQDDDNGTKLAISHFAVLVARSLKISQFFSSTDPGSAVNELSNESEDKNKSNNEDTTEQDEISKAIEFVNEIIRVDQLSDAERAHYMAVLYFLRLLLNGKKKIEASEAVAEVVGSGLWLAKCIRKWAKICME</sequence>
<proteinExistence type="predicted"/>